<sequence>MKSLYKNQSRGGFTLIEIIVVIGILIVIISFGIIVDFSSLTFGTFQTEESKIISVLERARSRSMANMFDTTHGVCYLAPNYVIFRGTCIVGASTNELILANTNIAENSGTIFPTLVFDRLTGNTTEDIIIITDGVKTKEITINNEGAINW</sequence>
<keyword evidence="1" id="KW-0472">Membrane</keyword>
<keyword evidence="1" id="KW-1133">Transmembrane helix</keyword>
<evidence type="ECO:0000313" key="3">
    <source>
        <dbReference type="Proteomes" id="UP000177869"/>
    </source>
</evidence>
<keyword evidence="1" id="KW-0812">Transmembrane</keyword>
<dbReference type="AlphaFoldDB" id="A0A1F6UU24"/>
<protein>
    <recommendedName>
        <fullName evidence="4">General secretion pathway GspH domain-containing protein</fullName>
    </recommendedName>
</protein>
<evidence type="ECO:0000313" key="2">
    <source>
        <dbReference type="EMBL" id="OGI60834.1"/>
    </source>
</evidence>
<feature type="transmembrane region" description="Helical" evidence="1">
    <location>
        <begin position="12"/>
        <end position="35"/>
    </location>
</feature>
<name>A0A1F6UU24_9BACT</name>
<gene>
    <name evidence="2" type="ORF">A2814_03420</name>
</gene>
<dbReference type="Proteomes" id="UP000177869">
    <property type="component" value="Unassembled WGS sequence"/>
</dbReference>
<dbReference type="STRING" id="1801732.A2814_03420"/>
<evidence type="ECO:0008006" key="4">
    <source>
        <dbReference type="Google" id="ProtNLM"/>
    </source>
</evidence>
<dbReference type="EMBL" id="MFTI01000013">
    <property type="protein sequence ID" value="OGI60834.1"/>
    <property type="molecule type" value="Genomic_DNA"/>
</dbReference>
<accession>A0A1F6UU24</accession>
<evidence type="ECO:0000256" key="1">
    <source>
        <dbReference type="SAM" id="Phobius"/>
    </source>
</evidence>
<organism evidence="2 3">
    <name type="scientific">Candidatus Nomurabacteria bacterium RIFCSPHIGHO2_01_FULL_38_19</name>
    <dbReference type="NCBI Taxonomy" id="1801732"/>
    <lineage>
        <taxon>Bacteria</taxon>
        <taxon>Candidatus Nomuraibacteriota</taxon>
    </lineage>
</organism>
<comment type="caution">
    <text evidence="2">The sequence shown here is derived from an EMBL/GenBank/DDBJ whole genome shotgun (WGS) entry which is preliminary data.</text>
</comment>
<proteinExistence type="predicted"/>
<reference evidence="2 3" key="1">
    <citation type="journal article" date="2016" name="Nat. Commun.">
        <title>Thousands of microbial genomes shed light on interconnected biogeochemical processes in an aquifer system.</title>
        <authorList>
            <person name="Anantharaman K."/>
            <person name="Brown C.T."/>
            <person name="Hug L.A."/>
            <person name="Sharon I."/>
            <person name="Castelle C.J."/>
            <person name="Probst A.J."/>
            <person name="Thomas B.C."/>
            <person name="Singh A."/>
            <person name="Wilkins M.J."/>
            <person name="Karaoz U."/>
            <person name="Brodie E.L."/>
            <person name="Williams K.H."/>
            <person name="Hubbard S.S."/>
            <person name="Banfield J.F."/>
        </authorList>
    </citation>
    <scope>NUCLEOTIDE SEQUENCE [LARGE SCALE GENOMIC DNA]</scope>
</reference>